<keyword evidence="4" id="KW-1185">Reference proteome</keyword>
<protein>
    <recommendedName>
        <fullName evidence="2">Antitoxin</fullName>
    </recommendedName>
</protein>
<organism evidence="3 4">
    <name type="scientific">Lipingzhangella rawalii</name>
    <dbReference type="NCBI Taxonomy" id="2055835"/>
    <lineage>
        <taxon>Bacteria</taxon>
        <taxon>Bacillati</taxon>
        <taxon>Actinomycetota</taxon>
        <taxon>Actinomycetes</taxon>
        <taxon>Streptosporangiales</taxon>
        <taxon>Nocardiopsidaceae</taxon>
        <taxon>Lipingzhangella</taxon>
    </lineage>
</organism>
<dbReference type="InterPro" id="IPR051416">
    <property type="entry name" value="phD-YefM_TA_antitoxins"/>
</dbReference>
<dbReference type="PANTHER" id="PTHR35377">
    <property type="entry name" value="ANTITOXIN VAPB49-RELATED-RELATED"/>
    <property type="match status" value="1"/>
</dbReference>
<dbReference type="InterPro" id="IPR036165">
    <property type="entry name" value="YefM-like_sf"/>
</dbReference>
<evidence type="ECO:0000313" key="4">
    <source>
        <dbReference type="Proteomes" id="UP001250214"/>
    </source>
</evidence>
<sequence>MVTQVNVYEAKTSLSALLARVEAGEEIVIARNGRAVASLVPARKQTEPRTPGAWRGQVWISEDFDELDEQTLADWYGTSLEAGTDS</sequence>
<proteinExistence type="inferred from homology"/>
<dbReference type="Gene3D" id="3.40.1620.10">
    <property type="entry name" value="YefM-like domain"/>
    <property type="match status" value="1"/>
</dbReference>
<comment type="similarity">
    <text evidence="1 2">Belongs to the phD/YefM antitoxin family.</text>
</comment>
<dbReference type="Pfam" id="PF02604">
    <property type="entry name" value="PhdYeFM_antitox"/>
    <property type="match status" value="1"/>
</dbReference>
<accession>A0ABU2HA44</accession>
<dbReference type="InterPro" id="IPR006442">
    <property type="entry name" value="Antitoxin_Phd/YefM"/>
</dbReference>
<comment type="function">
    <text evidence="2">Antitoxin component of a type II toxin-antitoxin (TA) system.</text>
</comment>
<dbReference type="RefSeq" id="WP_310913273.1">
    <property type="nucleotide sequence ID" value="NZ_JAVLVT010000007.1"/>
</dbReference>
<dbReference type="EMBL" id="JAVLVT010000007">
    <property type="protein sequence ID" value="MDS1271710.1"/>
    <property type="molecule type" value="Genomic_DNA"/>
</dbReference>
<comment type="caution">
    <text evidence="3">The sequence shown here is derived from an EMBL/GenBank/DDBJ whole genome shotgun (WGS) entry which is preliminary data.</text>
</comment>
<gene>
    <name evidence="3" type="ORF">RIF23_15550</name>
</gene>
<evidence type="ECO:0000256" key="1">
    <source>
        <dbReference type="ARBA" id="ARBA00009981"/>
    </source>
</evidence>
<dbReference type="SUPFAM" id="SSF143120">
    <property type="entry name" value="YefM-like"/>
    <property type="match status" value="1"/>
</dbReference>
<evidence type="ECO:0000313" key="3">
    <source>
        <dbReference type="EMBL" id="MDS1271710.1"/>
    </source>
</evidence>
<dbReference type="NCBIfam" id="TIGR01552">
    <property type="entry name" value="phd_fam"/>
    <property type="match status" value="1"/>
</dbReference>
<evidence type="ECO:0000256" key="2">
    <source>
        <dbReference type="RuleBase" id="RU362080"/>
    </source>
</evidence>
<dbReference type="Proteomes" id="UP001250214">
    <property type="component" value="Unassembled WGS sequence"/>
</dbReference>
<name>A0ABU2HA44_9ACTN</name>
<reference evidence="4" key="1">
    <citation type="submission" date="2023-07" db="EMBL/GenBank/DDBJ databases">
        <title>Novel species in the genus Lipingzhangella isolated from Sambhar Salt Lake.</title>
        <authorList>
            <person name="Jiya N."/>
            <person name="Kajale S."/>
            <person name="Sharma A."/>
        </authorList>
    </citation>
    <scope>NUCLEOTIDE SEQUENCE [LARGE SCALE GENOMIC DNA]</scope>
    <source>
        <strain evidence="4">LS1_29</strain>
    </source>
</reference>